<keyword evidence="2" id="KW-1185">Reference proteome</keyword>
<organism evidence="1 2">
    <name type="scientific">Gymnopus androsaceus JB14</name>
    <dbReference type="NCBI Taxonomy" id="1447944"/>
    <lineage>
        <taxon>Eukaryota</taxon>
        <taxon>Fungi</taxon>
        <taxon>Dikarya</taxon>
        <taxon>Basidiomycota</taxon>
        <taxon>Agaricomycotina</taxon>
        <taxon>Agaricomycetes</taxon>
        <taxon>Agaricomycetidae</taxon>
        <taxon>Agaricales</taxon>
        <taxon>Marasmiineae</taxon>
        <taxon>Omphalotaceae</taxon>
        <taxon>Gymnopus</taxon>
    </lineage>
</organism>
<gene>
    <name evidence="1" type="ORF">BT96DRAFT_945772</name>
</gene>
<name>A0A6A4GZT1_9AGAR</name>
<proteinExistence type="predicted"/>
<protein>
    <submittedName>
        <fullName evidence="1">Uncharacterized protein</fullName>
    </submittedName>
</protein>
<accession>A0A6A4GZT1</accession>
<evidence type="ECO:0000313" key="1">
    <source>
        <dbReference type="EMBL" id="KAE9390888.1"/>
    </source>
</evidence>
<evidence type="ECO:0000313" key="2">
    <source>
        <dbReference type="Proteomes" id="UP000799118"/>
    </source>
</evidence>
<dbReference type="EMBL" id="ML769642">
    <property type="protein sequence ID" value="KAE9390888.1"/>
    <property type="molecule type" value="Genomic_DNA"/>
</dbReference>
<reference evidence="1" key="1">
    <citation type="journal article" date="2019" name="Environ. Microbiol.">
        <title>Fungal ecological strategies reflected in gene transcription - a case study of two litter decomposers.</title>
        <authorList>
            <person name="Barbi F."/>
            <person name="Kohler A."/>
            <person name="Barry K."/>
            <person name="Baskaran P."/>
            <person name="Daum C."/>
            <person name="Fauchery L."/>
            <person name="Ihrmark K."/>
            <person name="Kuo A."/>
            <person name="LaButti K."/>
            <person name="Lipzen A."/>
            <person name="Morin E."/>
            <person name="Grigoriev I.V."/>
            <person name="Henrissat B."/>
            <person name="Lindahl B."/>
            <person name="Martin F."/>
        </authorList>
    </citation>
    <scope>NUCLEOTIDE SEQUENCE</scope>
    <source>
        <strain evidence="1">JB14</strain>
    </source>
</reference>
<dbReference type="AlphaFoldDB" id="A0A6A4GZT1"/>
<sequence>MSASPRLQRLGFADFGGIGGGGGPVRHRILNCRHGASVAATTVLRGSELQSQFTFPLHKLIALLVPIRSHPYHCQMRSESDSVTLSREESCQALSGSVYVPLVEADTVHFLRLPIESRGHANSLYEDSGSDCCSPAPPPPYTPHGRSTSTSGVTQNIICILPHLFPGQCPPSIDKSLSHMQDCLRGYVSQFKPSATNSGFRGRFHFCICGRMVGSRQGLVSRVGANCKYSDSGFIRLQVVTILLCIILSDTEQNIIVASTTVTSKE</sequence>
<dbReference type="Proteomes" id="UP000799118">
    <property type="component" value="Unassembled WGS sequence"/>
</dbReference>